<dbReference type="AlphaFoldDB" id="A0AAV4E8N1"/>
<keyword evidence="2" id="KW-1185">Reference proteome</keyword>
<reference evidence="1 2" key="1">
    <citation type="journal article" date="2021" name="Elife">
        <title>Chloroplast acquisition without the gene transfer in kleptoplastic sea slugs, Plakobranchus ocellatus.</title>
        <authorList>
            <person name="Maeda T."/>
            <person name="Takahashi S."/>
            <person name="Yoshida T."/>
            <person name="Shimamura S."/>
            <person name="Takaki Y."/>
            <person name="Nagai Y."/>
            <person name="Toyoda A."/>
            <person name="Suzuki Y."/>
            <person name="Arimoto A."/>
            <person name="Ishii H."/>
            <person name="Satoh N."/>
            <person name="Nishiyama T."/>
            <person name="Hasebe M."/>
            <person name="Maruyama T."/>
            <person name="Minagawa J."/>
            <person name="Obokata J."/>
            <person name="Shigenobu S."/>
        </authorList>
    </citation>
    <scope>NUCLEOTIDE SEQUENCE [LARGE SCALE GENOMIC DNA]</scope>
</reference>
<organism evidence="1 2">
    <name type="scientific">Elysia marginata</name>
    <dbReference type="NCBI Taxonomy" id="1093978"/>
    <lineage>
        <taxon>Eukaryota</taxon>
        <taxon>Metazoa</taxon>
        <taxon>Spiralia</taxon>
        <taxon>Lophotrochozoa</taxon>
        <taxon>Mollusca</taxon>
        <taxon>Gastropoda</taxon>
        <taxon>Heterobranchia</taxon>
        <taxon>Euthyneura</taxon>
        <taxon>Panpulmonata</taxon>
        <taxon>Sacoglossa</taxon>
        <taxon>Placobranchoidea</taxon>
        <taxon>Plakobranchidae</taxon>
        <taxon>Elysia</taxon>
    </lineage>
</organism>
<name>A0AAV4E8N1_9GAST</name>
<evidence type="ECO:0000313" key="1">
    <source>
        <dbReference type="EMBL" id="GFR57349.1"/>
    </source>
</evidence>
<comment type="caution">
    <text evidence="1">The sequence shown here is derived from an EMBL/GenBank/DDBJ whole genome shotgun (WGS) entry which is preliminary data.</text>
</comment>
<evidence type="ECO:0000313" key="2">
    <source>
        <dbReference type="Proteomes" id="UP000762676"/>
    </source>
</evidence>
<sequence>MPHFIFTGLMLHHRQTTQLLRAFNITSRHSVRVARCQTMRCQPQNSGANTPLTCYIFIASQTSQHSAFSSLPVQYHTAPAVTVRSWLPMLPQLHYSITLHQL</sequence>
<accession>A0AAV4E8N1</accession>
<dbReference type="Proteomes" id="UP000762676">
    <property type="component" value="Unassembled WGS sequence"/>
</dbReference>
<dbReference type="EMBL" id="BMAT01007077">
    <property type="protein sequence ID" value="GFR57349.1"/>
    <property type="molecule type" value="Genomic_DNA"/>
</dbReference>
<gene>
    <name evidence="1" type="ORF">ElyMa_003453500</name>
</gene>
<proteinExistence type="predicted"/>
<protein>
    <submittedName>
        <fullName evidence="1">Uncharacterized protein</fullName>
    </submittedName>
</protein>